<sequence>MLERSVQAAGEAMLTRRQLIAASAAVAVGVTAVAPIAAHAAAADPLLDAVAAFRSGMADYNANAPQDDAGANAYSLISWMPPHAVLANWTAPAATRAGAMAALRLAVDEEETGDSPLVGPMMRAALAYLEQEGAL</sequence>
<reference evidence="1 2" key="1">
    <citation type="submission" date="2008-04" db="EMBL/GenBank/DDBJ databases">
        <title>Genome diversity and DNA divergence of Rhizobium etli.</title>
        <authorList>
            <person name="Gonzalez V."/>
            <person name="Acosta J.L."/>
            <person name="Santamaria R.I."/>
            <person name="Bustos P."/>
            <person name="Hernandez-Gonzalez I.L."/>
            <person name="Fernandez J.L."/>
            <person name="Diaz R."/>
            <person name="Flores M."/>
            <person name="Mora J."/>
            <person name="Palacios R."/>
            <person name="Davila G."/>
        </authorList>
    </citation>
    <scope>NUCLEOTIDE SEQUENCE [LARGE SCALE GENOMIC DNA]</scope>
    <source>
        <strain evidence="1 2">CIAT 652</strain>
    </source>
</reference>
<evidence type="ECO:0000313" key="1">
    <source>
        <dbReference type="EMBL" id="ACE89498.1"/>
    </source>
</evidence>
<dbReference type="InterPro" id="IPR006311">
    <property type="entry name" value="TAT_signal"/>
</dbReference>
<protein>
    <submittedName>
        <fullName evidence="1">Uncharacterized protein</fullName>
    </submittedName>
</protein>
<dbReference type="PROSITE" id="PS51318">
    <property type="entry name" value="TAT"/>
    <property type="match status" value="1"/>
</dbReference>
<accession>B3Q066</accession>
<dbReference type="eggNOG" id="ENOG503111F">
    <property type="taxonomic scope" value="Bacteria"/>
</dbReference>
<evidence type="ECO:0000313" key="2">
    <source>
        <dbReference type="Proteomes" id="UP000008817"/>
    </source>
</evidence>
<dbReference type="KEGG" id="rec:RHECIAT_CH0000505"/>
<dbReference type="EMBL" id="CP001074">
    <property type="protein sequence ID" value="ACE89498.1"/>
    <property type="molecule type" value="Genomic_DNA"/>
</dbReference>
<dbReference type="AlphaFoldDB" id="B3Q066"/>
<name>B3Q066_RHIE6</name>
<organism evidence="1 2">
    <name type="scientific">Rhizobium etli (strain CIAT 652)</name>
    <dbReference type="NCBI Taxonomy" id="491916"/>
    <lineage>
        <taxon>Bacteria</taxon>
        <taxon>Pseudomonadati</taxon>
        <taxon>Pseudomonadota</taxon>
        <taxon>Alphaproteobacteria</taxon>
        <taxon>Hyphomicrobiales</taxon>
        <taxon>Rhizobiaceae</taxon>
        <taxon>Rhizobium/Agrobacterium group</taxon>
        <taxon>Rhizobium</taxon>
    </lineage>
</organism>
<dbReference type="Proteomes" id="UP000008817">
    <property type="component" value="Chromosome"/>
</dbReference>
<proteinExistence type="predicted"/>
<dbReference type="HOGENOM" id="CLU_1884083_0_0_5"/>
<gene>
    <name evidence="1" type="ordered locus">RHECIAT_CH0000505</name>
</gene>